<evidence type="ECO:0000313" key="2">
    <source>
        <dbReference type="Proteomes" id="UP001057452"/>
    </source>
</evidence>
<proteinExistence type="predicted"/>
<feature type="non-terminal residue" evidence="1">
    <location>
        <position position="71"/>
    </location>
</feature>
<keyword evidence="2" id="KW-1185">Reference proteome</keyword>
<organism evidence="1 2">
    <name type="scientific">Chaenocephalus aceratus</name>
    <name type="common">Blackfin icefish</name>
    <name type="synonym">Chaenichthys aceratus</name>
    <dbReference type="NCBI Taxonomy" id="36190"/>
    <lineage>
        <taxon>Eukaryota</taxon>
        <taxon>Metazoa</taxon>
        <taxon>Chordata</taxon>
        <taxon>Craniata</taxon>
        <taxon>Vertebrata</taxon>
        <taxon>Euteleostomi</taxon>
        <taxon>Actinopterygii</taxon>
        <taxon>Neopterygii</taxon>
        <taxon>Teleostei</taxon>
        <taxon>Neoteleostei</taxon>
        <taxon>Acanthomorphata</taxon>
        <taxon>Eupercaria</taxon>
        <taxon>Perciformes</taxon>
        <taxon>Notothenioidei</taxon>
        <taxon>Channichthyidae</taxon>
        <taxon>Chaenocephalus</taxon>
    </lineage>
</organism>
<evidence type="ECO:0000313" key="1">
    <source>
        <dbReference type="EMBL" id="KAI4810999.1"/>
    </source>
</evidence>
<sequence>YVCGLLQMFSGPSASCQLLRPQNTHSLLLIKSPVPCPVVVMVLVLVAQCLGPPQEESWPLGRGAAGCGGGM</sequence>
<reference evidence="1" key="1">
    <citation type="submission" date="2022-05" db="EMBL/GenBank/DDBJ databases">
        <title>Chromosome-level genome of Chaenocephalus aceratus.</title>
        <authorList>
            <person name="Park H."/>
        </authorList>
    </citation>
    <scope>NUCLEOTIDE SEQUENCE</scope>
    <source>
        <strain evidence="1">KU_202001</strain>
    </source>
</reference>
<accession>A0ACB9WC90</accession>
<dbReference type="EMBL" id="CM043800">
    <property type="protein sequence ID" value="KAI4810999.1"/>
    <property type="molecule type" value="Genomic_DNA"/>
</dbReference>
<comment type="caution">
    <text evidence="1">The sequence shown here is derived from an EMBL/GenBank/DDBJ whole genome shotgun (WGS) entry which is preliminary data.</text>
</comment>
<feature type="non-terminal residue" evidence="1">
    <location>
        <position position="1"/>
    </location>
</feature>
<dbReference type="Proteomes" id="UP001057452">
    <property type="component" value="Chromosome 16"/>
</dbReference>
<protein>
    <submittedName>
        <fullName evidence="1">Uncharacterized protein</fullName>
    </submittedName>
</protein>
<name>A0ACB9WC90_CHAAC</name>
<gene>
    <name evidence="1" type="ORF">KUCAC02_013926</name>
</gene>